<protein>
    <submittedName>
        <fullName evidence="1">Uncharacterized protein</fullName>
    </submittedName>
</protein>
<dbReference type="EMBL" id="CM010717">
    <property type="protein sequence ID" value="RZC55080.1"/>
    <property type="molecule type" value="Genomic_DNA"/>
</dbReference>
<dbReference type="Proteomes" id="UP000316621">
    <property type="component" value="Chromosome 3"/>
</dbReference>
<organism evidence="1 2">
    <name type="scientific">Papaver somniferum</name>
    <name type="common">Opium poppy</name>
    <dbReference type="NCBI Taxonomy" id="3469"/>
    <lineage>
        <taxon>Eukaryota</taxon>
        <taxon>Viridiplantae</taxon>
        <taxon>Streptophyta</taxon>
        <taxon>Embryophyta</taxon>
        <taxon>Tracheophyta</taxon>
        <taxon>Spermatophyta</taxon>
        <taxon>Magnoliopsida</taxon>
        <taxon>Ranunculales</taxon>
        <taxon>Papaveraceae</taxon>
        <taxon>Papaveroideae</taxon>
        <taxon>Papaver</taxon>
    </lineage>
</organism>
<evidence type="ECO:0000313" key="2">
    <source>
        <dbReference type="Proteomes" id="UP000316621"/>
    </source>
</evidence>
<reference evidence="1 2" key="1">
    <citation type="journal article" date="2018" name="Science">
        <title>The opium poppy genome and morphinan production.</title>
        <authorList>
            <person name="Guo L."/>
            <person name="Winzer T."/>
            <person name="Yang X."/>
            <person name="Li Y."/>
            <person name="Ning Z."/>
            <person name="He Z."/>
            <person name="Teodor R."/>
            <person name="Lu Y."/>
            <person name="Bowser T.A."/>
            <person name="Graham I.A."/>
            <person name="Ye K."/>
        </authorList>
    </citation>
    <scope>NUCLEOTIDE SEQUENCE [LARGE SCALE GENOMIC DNA]</scope>
    <source>
        <strain evidence="2">cv. HN1</strain>
        <tissue evidence="1">Leaves</tissue>
    </source>
</reference>
<sequence length="77" mass="8525">MAYQINITAQQVPSSATQDKLKSLRSLDEGKSSGVTVRVTNKWEELDFMSANDVTSVDMVIVDEKLVHFNQSSAYGN</sequence>
<accession>A0A4Y7J4U5</accession>
<evidence type="ECO:0000313" key="1">
    <source>
        <dbReference type="EMBL" id="RZC55080.1"/>
    </source>
</evidence>
<dbReference type="AlphaFoldDB" id="A0A4Y7J4U5"/>
<gene>
    <name evidence="1" type="ORF">C5167_013932</name>
</gene>
<keyword evidence="2" id="KW-1185">Reference proteome</keyword>
<dbReference type="Gramene" id="RZC55080">
    <property type="protein sequence ID" value="RZC55080"/>
    <property type="gene ID" value="C5167_013932"/>
</dbReference>
<proteinExistence type="predicted"/>
<name>A0A4Y7J4U5_PAPSO</name>